<evidence type="ECO:0000313" key="3">
    <source>
        <dbReference type="Proteomes" id="UP001239445"/>
    </source>
</evidence>
<dbReference type="EMBL" id="MU839849">
    <property type="protein sequence ID" value="KAK1750168.1"/>
    <property type="molecule type" value="Genomic_DNA"/>
</dbReference>
<name>A0AAJ0B4C6_9PEZI</name>
<gene>
    <name evidence="2" type="ORF">QBC47DRAFT_407399</name>
</gene>
<dbReference type="Proteomes" id="UP001239445">
    <property type="component" value="Unassembled WGS sequence"/>
</dbReference>
<organism evidence="2 3">
    <name type="scientific">Echria macrotheca</name>
    <dbReference type="NCBI Taxonomy" id="438768"/>
    <lineage>
        <taxon>Eukaryota</taxon>
        <taxon>Fungi</taxon>
        <taxon>Dikarya</taxon>
        <taxon>Ascomycota</taxon>
        <taxon>Pezizomycotina</taxon>
        <taxon>Sordariomycetes</taxon>
        <taxon>Sordariomycetidae</taxon>
        <taxon>Sordariales</taxon>
        <taxon>Schizotheciaceae</taxon>
        <taxon>Echria</taxon>
    </lineage>
</organism>
<dbReference type="PANTHER" id="PTHR37315">
    <property type="entry name" value="UPF0311 PROTEIN BLR7842"/>
    <property type="match status" value="1"/>
</dbReference>
<evidence type="ECO:0000313" key="2">
    <source>
        <dbReference type="EMBL" id="KAK1750168.1"/>
    </source>
</evidence>
<dbReference type="InterPro" id="IPR020915">
    <property type="entry name" value="UPF0311"/>
</dbReference>
<sequence>MKFTLFSALTSILAVAGLAQAGGPKPPKPPSLTYLYTVNITGADAIPVGQGPRGFRIVFPILSGSFAGPRLKGTVLPVGADWALIDANNPNGTFTVDVRQTFKTDDGAVIQVFETGSTQPDGSAHVRLTYETGDPKYYWMNSIVAVGVLHGLSPTTLTIDTWQLTTP</sequence>
<dbReference type="AlphaFoldDB" id="A0AAJ0B4C6"/>
<keyword evidence="1" id="KW-0732">Signal</keyword>
<evidence type="ECO:0000256" key="1">
    <source>
        <dbReference type="SAM" id="SignalP"/>
    </source>
</evidence>
<comment type="caution">
    <text evidence="2">The sequence shown here is derived from an EMBL/GenBank/DDBJ whole genome shotgun (WGS) entry which is preliminary data.</text>
</comment>
<dbReference type="Gene3D" id="2.40.160.20">
    <property type="match status" value="1"/>
</dbReference>
<reference evidence="2" key="1">
    <citation type="submission" date="2023-06" db="EMBL/GenBank/DDBJ databases">
        <title>Genome-scale phylogeny and comparative genomics of the fungal order Sordariales.</title>
        <authorList>
            <consortium name="Lawrence Berkeley National Laboratory"/>
            <person name="Hensen N."/>
            <person name="Bonometti L."/>
            <person name="Westerberg I."/>
            <person name="Brannstrom I.O."/>
            <person name="Guillou S."/>
            <person name="Cros-Aarteil S."/>
            <person name="Calhoun S."/>
            <person name="Haridas S."/>
            <person name="Kuo A."/>
            <person name="Mondo S."/>
            <person name="Pangilinan J."/>
            <person name="Riley R."/>
            <person name="Labutti K."/>
            <person name="Andreopoulos B."/>
            <person name="Lipzen A."/>
            <person name="Chen C."/>
            <person name="Yanf M."/>
            <person name="Daum C."/>
            <person name="Ng V."/>
            <person name="Clum A."/>
            <person name="Steindorff A."/>
            <person name="Ohm R."/>
            <person name="Martin F."/>
            <person name="Silar P."/>
            <person name="Natvig D."/>
            <person name="Lalanne C."/>
            <person name="Gautier V."/>
            <person name="Ament-Velasquez S.L."/>
            <person name="Kruys A."/>
            <person name="Hutchinson M.I."/>
            <person name="Powell A.J."/>
            <person name="Barry K."/>
            <person name="Miller A.N."/>
            <person name="Grigoriev I.V."/>
            <person name="Debuchy R."/>
            <person name="Gladieux P."/>
            <person name="Thoren M.H."/>
            <person name="Johannesson H."/>
        </authorList>
    </citation>
    <scope>NUCLEOTIDE SEQUENCE</scope>
    <source>
        <strain evidence="2">PSN4</strain>
    </source>
</reference>
<accession>A0AAJ0B4C6</accession>
<dbReference type="Pfam" id="PF11578">
    <property type="entry name" value="DUF3237"/>
    <property type="match status" value="1"/>
</dbReference>
<protein>
    <submittedName>
        <fullName evidence="2">Uncharacterized protein</fullName>
    </submittedName>
</protein>
<keyword evidence="3" id="KW-1185">Reference proteome</keyword>
<dbReference type="PANTHER" id="PTHR37315:SF1">
    <property type="entry name" value="UPF0311 PROTEIN BLR7842"/>
    <property type="match status" value="1"/>
</dbReference>
<feature type="chain" id="PRO_5042583590" evidence="1">
    <location>
        <begin position="22"/>
        <end position="167"/>
    </location>
</feature>
<feature type="signal peptide" evidence="1">
    <location>
        <begin position="1"/>
        <end position="21"/>
    </location>
</feature>
<proteinExistence type="predicted"/>